<comment type="caution">
    <text evidence="2">The sequence shown here is derived from an EMBL/GenBank/DDBJ whole genome shotgun (WGS) entry which is preliminary data.</text>
</comment>
<reference evidence="2 3" key="1">
    <citation type="submission" date="2019-04" db="EMBL/GenBank/DDBJ databases">
        <title>Microbes associate with the intestines of laboratory mice.</title>
        <authorList>
            <person name="Navarre W."/>
            <person name="Wong E."/>
            <person name="Huang K.C."/>
            <person name="Tropini C."/>
            <person name="Ng K."/>
            <person name="Yu B."/>
        </authorList>
    </citation>
    <scope>NUCLEOTIDE SEQUENCE [LARGE SCALE GENOMIC DNA]</scope>
    <source>
        <strain evidence="2 3">NM83_B4-11</strain>
    </source>
</reference>
<evidence type="ECO:0000313" key="2">
    <source>
        <dbReference type="EMBL" id="THG41546.1"/>
    </source>
</evidence>
<feature type="compositionally biased region" description="Basic and acidic residues" evidence="1">
    <location>
        <begin position="138"/>
        <end position="153"/>
    </location>
</feature>
<dbReference type="Proteomes" id="UP000308038">
    <property type="component" value="Unassembled WGS sequence"/>
</dbReference>
<evidence type="ECO:0000256" key="1">
    <source>
        <dbReference type="SAM" id="MobiDB-lite"/>
    </source>
</evidence>
<feature type="compositionally biased region" description="Low complexity" evidence="1">
    <location>
        <begin position="92"/>
        <end position="104"/>
    </location>
</feature>
<name>A0ABY2QKB2_9SPHN</name>
<gene>
    <name evidence="2" type="ORF">E5988_03275</name>
</gene>
<feature type="region of interest" description="Disordered" evidence="1">
    <location>
        <begin position="61"/>
        <end position="179"/>
    </location>
</feature>
<protein>
    <recommendedName>
        <fullName evidence="4">Cell envelope biogenesis protein TolA</fullName>
    </recommendedName>
</protein>
<proteinExistence type="predicted"/>
<evidence type="ECO:0000313" key="3">
    <source>
        <dbReference type="Proteomes" id="UP000308038"/>
    </source>
</evidence>
<sequence length="194" mass="21280">MAKLKVYRTPAGFHDAYVAATSQKAALAAWGSDANLFARGIAEEVTDPALMAAPLDHPGEVIRVARTMDDADEPPPRRSTRAPSKASAPETPAARAKGRPQPKAAPKPKPKPEPKPKPKPKPKRTRLDQADAALAAAEARHKAEREALRREEQALAAKRRALDKAQAAERTRLDRRRIDAREAYEAALDQWREP</sequence>
<accession>A0ABY2QKB2</accession>
<organism evidence="2 3">
    <name type="scientific">Sphingomonas olei</name>
    <dbReference type="NCBI Taxonomy" id="1886787"/>
    <lineage>
        <taxon>Bacteria</taxon>
        <taxon>Pseudomonadati</taxon>
        <taxon>Pseudomonadota</taxon>
        <taxon>Alphaproteobacteria</taxon>
        <taxon>Sphingomonadales</taxon>
        <taxon>Sphingomonadaceae</taxon>
        <taxon>Sphingomonas</taxon>
    </lineage>
</organism>
<evidence type="ECO:0008006" key="4">
    <source>
        <dbReference type="Google" id="ProtNLM"/>
    </source>
</evidence>
<feature type="compositionally biased region" description="Basic and acidic residues" evidence="1">
    <location>
        <begin position="160"/>
        <end position="179"/>
    </location>
</feature>
<dbReference type="RefSeq" id="WP_136450719.1">
    <property type="nucleotide sequence ID" value="NZ_SSTI01000002.1"/>
</dbReference>
<keyword evidence="3" id="KW-1185">Reference proteome</keyword>
<dbReference type="EMBL" id="SSTI01000002">
    <property type="protein sequence ID" value="THG41546.1"/>
    <property type="molecule type" value="Genomic_DNA"/>
</dbReference>